<gene>
    <name evidence="3" type="ORF">SAMN06296241_0578</name>
</gene>
<dbReference type="OrthoDB" id="1190494at2"/>
<evidence type="ECO:0000313" key="3">
    <source>
        <dbReference type="EMBL" id="SOC79058.1"/>
    </source>
</evidence>
<dbReference type="AlphaFoldDB" id="A0A285X186"/>
<dbReference type="InterPro" id="IPR037143">
    <property type="entry name" value="4-PPantetheinyl_Trfase_dom_sf"/>
</dbReference>
<keyword evidence="1 3" id="KW-0808">Transferase</keyword>
<protein>
    <submittedName>
        <fullName evidence="3">4'-phosphopantetheinyl transferase superfamily protein</fullName>
    </submittedName>
</protein>
<dbReference type="Pfam" id="PF01648">
    <property type="entry name" value="ACPS"/>
    <property type="match status" value="1"/>
</dbReference>
<accession>A0A285X186</accession>
<dbReference type="InterPro" id="IPR008278">
    <property type="entry name" value="4-PPantetheinyl_Trfase_dom"/>
</dbReference>
<sequence>MPLYKRITINPATNVLIWKIEESFDELNEGIELTDVCRERVVGMKSDIHRRGFLSVRHLLAQEGYTDRDLYYDDLGKPHLRDGKYISITHSFSFSGIIVSDREVGIDIEMQREKILLIAHKFTPIEEYRTLANNDALIRKLTIVWGAKEAVYKLYAQPKVSFLQHINITDFDFDDHRTTGKITFNGHTSWYEFEFLEFEGFTCVYTLRKVETPA</sequence>
<keyword evidence="4" id="KW-1185">Reference proteome</keyword>
<evidence type="ECO:0000313" key="4">
    <source>
        <dbReference type="Proteomes" id="UP000219193"/>
    </source>
</evidence>
<dbReference type="GO" id="GO:0000287">
    <property type="term" value="F:magnesium ion binding"/>
    <property type="evidence" value="ECO:0007669"/>
    <property type="project" value="InterPro"/>
</dbReference>
<dbReference type="EMBL" id="OCMF01000001">
    <property type="protein sequence ID" value="SOC79058.1"/>
    <property type="molecule type" value="Genomic_DNA"/>
</dbReference>
<evidence type="ECO:0000259" key="2">
    <source>
        <dbReference type="Pfam" id="PF01648"/>
    </source>
</evidence>
<dbReference type="GO" id="GO:0008897">
    <property type="term" value="F:holo-[acyl-carrier-protein] synthase activity"/>
    <property type="evidence" value="ECO:0007669"/>
    <property type="project" value="InterPro"/>
</dbReference>
<evidence type="ECO:0000256" key="1">
    <source>
        <dbReference type="ARBA" id="ARBA00022679"/>
    </source>
</evidence>
<proteinExistence type="predicted"/>
<dbReference type="RefSeq" id="WP_097054829.1">
    <property type="nucleotide sequence ID" value="NZ_OCMF01000001.1"/>
</dbReference>
<reference evidence="4" key="1">
    <citation type="submission" date="2017-09" db="EMBL/GenBank/DDBJ databases">
        <authorList>
            <person name="Varghese N."/>
            <person name="Submissions S."/>
        </authorList>
    </citation>
    <scope>NUCLEOTIDE SEQUENCE [LARGE SCALE GENOMIC DNA]</scope>
    <source>
        <strain evidence="4">CGMCC 1.12641</strain>
    </source>
</reference>
<dbReference type="Proteomes" id="UP000219193">
    <property type="component" value="Unassembled WGS sequence"/>
</dbReference>
<dbReference type="Gene3D" id="3.90.470.20">
    <property type="entry name" value="4'-phosphopantetheinyl transferase domain"/>
    <property type="match status" value="1"/>
</dbReference>
<feature type="domain" description="4'-phosphopantetheinyl transferase" evidence="2">
    <location>
        <begin position="104"/>
        <end position="188"/>
    </location>
</feature>
<dbReference type="SUPFAM" id="SSF56214">
    <property type="entry name" value="4'-phosphopantetheinyl transferase"/>
    <property type="match status" value="1"/>
</dbReference>
<organism evidence="3 4">
    <name type="scientific">Salinimicrobium sediminis</name>
    <dbReference type="NCBI Taxonomy" id="1343891"/>
    <lineage>
        <taxon>Bacteria</taxon>
        <taxon>Pseudomonadati</taxon>
        <taxon>Bacteroidota</taxon>
        <taxon>Flavobacteriia</taxon>
        <taxon>Flavobacteriales</taxon>
        <taxon>Flavobacteriaceae</taxon>
        <taxon>Salinimicrobium</taxon>
    </lineage>
</organism>
<name>A0A285X186_9FLAO</name>